<feature type="compositionally biased region" description="Basic and acidic residues" evidence="2">
    <location>
        <begin position="462"/>
        <end position="473"/>
    </location>
</feature>
<protein>
    <submittedName>
        <fullName evidence="3">Uncharacterized protein</fullName>
    </submittedName>
</protein>
<feature type="region of interest" description="Disordered" evidence="2">
    <location>
        <begin position="289"/>
        <end position="325"/>
    </location>
</feature>
<feature type="compositionally biased region" description="Basic and acidic residues" evidence="2">
    <location>
        <begin position="575"/>
        <end position="600"/>
    </location>
</feature>
<proteinExistence type="predicted"/>
<dbReference type="InParanoid" id="A0A194X9I4"/>
<dbReference type="RefSeq" id="XP_018071183.1">
    <property type="nucleotide sequence ID" value="XM_018212407.1"/>
</dbReference>
<feature type="compositionally biased region" description="Polar residues" evidence="2">
    <location>
        <begin position="381"/>
        <end position="395"/>
    </location>
</feature>
<name>A0A194X9I4_MOLSC</name>
<feature type="compositionally biased region" description="Low complexity" evidence="2">
    <location>
        <begin position="302"/>
        <end position="313"/>
    </location>
</feature>
<evidence type="ECO:0000256" key="2">
    <source>
        <dbReference type="SAM" id="MobiDB-lite"/>
    </source>
</evidence>
<feature type="compositionally biased region" description="Low complexity" evidence="2">
    <location>
        <begin position="184"/>
        <end position="200"/>
    </location>
</feature>
<keyword evidence="1" id="KW-0175">Coiled coil</keyword>
<dbReference type="GeneID" id="28822133"/>
<evidence type="ECO:0000313" key="4">
    <source>
        <dbReference type="Proteomes" id="UP000070700"/>
    </source>
</evidence>
<dbReference type="Proteomes" id="UP000070700">
    <property type="component" value="Unassembled WGS sequence"/>
</dbReference>
<feature type="region of interest" description="Disordered" evidence="2">
    <location>
        <begin position="184"/>
        <end position="230"/>
    </location>
</feature>
<dbReference type="KEGG" id="psco:LY89DRAFT_65684"/>
<evidence type="ECO:0000313" key="3">
    <source>
        <dbReference type="EMBL" id="KUJ16828.1"/>
    </source>
</evidence>
<reference evidence="3 4" key="1">
    <citation type="submission" date="2015-10" db="EMBL/GenBank/DDBJ databases">
        <title>Full genome of DAOMC 229536 Phialocephala scopiformis, a fungal endophyte of spruce producing the potent anti-insectan compound rugulosin.</title>
        <authorList>
            <consortium name="DOE Joint Genome Institute"/>
            <person name="Walker A.K."/>
            <person name="Frasz S.L."/>
            <person name="Seifert K.A."/>
            <person name="Miller J.D."/>
            <person name="Mondo S.J."/>
            <person name="Labutti K."/>
            <person name="Lipzen A."/>
            <person name="Dockter R."/>
            <person name="Kennedy M."/>
            <person name="Grigoriev I.V."/>
            <person name="Spatafora J.W."/>
        </authorList>
    </citation>
    <scope>NUCLEOTIDE SEQUENCE [LARGE SCALE GENOMIC DNA]</scope>
    <source>
        <strain evidence="3 4">CBS 120377</strain>
    </source>
</reference>
<dbReference type="AlphaFoldDB" id="A0A194X9I4"/>
<evidence type="ECO:0000256" key="1">
    <source>
        <dbReference type="SAM" id="Coils"/>
    </source>
</evidence>
<accession>A0A194X9I4</accession>
<feature type="coiled-coil region" evidence="1">
    <location>
        <begin position="129"/>
        <end position="160"/>
    </location>
</feature>
<feature type="region of interest" description="Disordered" evidence="2">
    <location>
        <begin position="83"/>
        <end position="113"/>
    </location>
</feature>
<dbReference type="OrthoDB" id="5333304at2759"/>
<feature type="compositionally biased region" description="Basic residues" evidence="2">
    <location>
        <begin position="405"/>
        <end position="415"/>
    </location>
</feature>
<feature type="region of interest" description="Disordered" evidence="2">
    <location>
        <begin position="575"/>
        <end position="609"/>
    </location>
</feature>
<keyword evidence="4" id="KW-1185">Reference proteome</keyword>
<feature type="region of interest" description="Disordered" evidence="2">
    <location>
        <begin position="381"/>
        <end position="473"/>
    </location>
</feature>
<gene>
    <name evidence="3" type="ORF">LY89DRAFT_65684</name>
</gene>
<dbReference type="EMBL" id="KQ947415">
    <property type="protein sequence ID" value="KUJ16828.1"/>
    <property type="molecule type" value="Genomic_DNA"/>
</dbReference>
<organism evidence="3 4">
    <name type="scientific">Mollisia scopiformis</name>
    <name type="common">Conifer needle endophyte fungus</name>
    <name type="synonym">Phialocephala scopiformis</name>
    <dbReference type="NCBI Taxonomy" id="149040"/>
    <lineage>
        <taxon>Eukaryota</taxon>
        <taxon>Fungi</taxon>
        <taxon>Dikarya</taxon>
        <taxon>Ascomycota</taxon>
        <taxon>Pezizomycotina</taxon>
        <taxon>Leotiomycetes</taxon>
        <taxon>Helotiales</taxon>
        <taxon>Mollisiaceae</taxon>
        <taxon>Mollisia</taxon>
    </lineage>
</organism>
<feature type="compositionally biased region" description="Polar residues" evidence="2">
    <location>
        <begin position="204"/>
        <end position="230"/>
    </location>
</feature>
<feature type="compositionally biased region" description="Polar residues" evidence="2">
    <location>
        <begin position="83"/>
        <end position="101"/>
    </location>
</feature>
<sequence length="866" mass="97797">MAQGAVAMAPTSNGVSLTAEELREILEYDKIVQFRDAIFAGTHPRIKIPAHLAGKQIHSTRQISSPSSFTPRTNLPAQLAHSTMSTRTEEASSSFNKSPNYQRARGAATMSSKSEINPVLLEKSDDLIKAEIQLQRQRLERGLREQIEKQRLEAKALLQTSESLPNFDLSEVLSKALEIVHPSTATEAEPSAAARSSASDSFDENTFYSSQHDTPIPSSSPREQTDSGILQSQSATLADEHTNELISAQTQVKNREVVMTGTSLSNDNHLAAPGRHYEPHSQNLVDSASLHDSRVETSNSDSSSSRGAGASRAAHGKNTNPDPLRQAFDDVVMSPVMRAHNLSPLAPQPSRVSPLATARGPPVLREAAAVEEVHAPQVTALRTQITGISSTDSSPKGTKGPEKKKDKKKKGKRKAKDSADAPDSPYIKPEPRSPSPYGVVPLPRPQKRQRQAGQYAAELNYDEPRYEGETGRVAEPYKEVPLRREYERVEEHYEPEVRRPEPVYRRVEREDDGYRRVEPPEDEYRRIEGTQYARRPQSPVYALPYAPAEMRPVRAASHAITERRVYEEPRYYREPPVRASVRPEADRERSRSPVLRERRSPIMRPPPQPLRLVIDEYGHKFYEPIPTSSVRQSVAPPIRYREPEVVYERAPTRAVSGRTPTEVYEDDAVVYRRPSPSVAAPRRVVTQPEYAMPPQPEYREYRQREYSVRPSTMAPPEGRIMVPPGEDYVPLRGPATRQMSHFEEAPREYIRRAASVRPEAVRYELPREYVGRMQSVRPTEVPAREYAGSVRPEARREVVPQAQREFSVRPVDAMPRREPMVGPEGERYYEEIPSRRPAEIAFIERPRAREASVLVYTDDVRREAYR</sequence>
<dbReference type="STRING" id="149040.A0A194X9I4"/>